<dbReference type="Gene3D" id="1.20.1280.50">
    <property type="match status" value="1"/>
</dbReference>
<dbReference type="Proteomes" id="UP000594262">
    <property type="component" value="Unplaced"/>
</dbReference>
<dbReference type="SMART" id="SM00256">
    <property type="entry name" value="FBOX"/>
    <property type="match status" value="1"/>
</dbReference>
<keyword evidence="2" id="KW-0342">GTP-binding</keyword>
<protein>
    <recommendedName>
        <fullName evidence="4">F-box domain-containing protein</fullName>
    </recommendedName>
</protein>
<reference evidence="5" key="1">
    <citation type="submission" date="2021-01" db="UniProtKB">
        <authorList>
            <consortium name="EnsemblMetazoa"/>
        </authorList>
    </citation>
    <scope>IDENTIFICATION</scope>
</reference>
<dbReference type="InterPro" id="IPR036047">
    <property type="entry name" value="F-box-like_dom_sf"/>
</dbReference>
<accession>A0A7M5X5J7</accession>
<dbReference type="PANTHER" id="PTHR16008:SF4">
    <property type="entry name" value="F-BOX ONLY PROTEIN 4"/>
    <property type="match status" value="1"/>
</dbReference>
<dbReference type="EnsemblMetazoa" id="CLYHEMT017231.1">
    <property type="protein sequence ID" value="CLYHEMP017231.1"/>
    <property type="gene ID" value="CLYHEMG017231"/>
</dbReference>
<dbReference type="Gene3D" id="3.40.50.300">
    <property type="entry name" value="P-loop containing nucleotide triphosphate hydrolases"/>
    <property type="match status" value="1"/>
</dbReference>
<proteinExistence type="predicted"/>
<dbReference type="Pfam" id="PF00025">
    <property type="entry name" value="Arf"/>
    <property type="match status" value="1"/>
</dbReference>
<dbReference type="OrthoDB" id="3219396at2759"/>
<evidence type="ECO:0000259" key="4">
    <source>
        <dbReference type="PROSITE" id="PS50181"/>
    </source>
</evidence>
<dbReference type="GeneID" id="136812724"/>
<evidence type="ECO:0000256" key="1">
    <source>
        <dbReference type="ARBA" id="ARBA00022741"/>
    </source>
</evidence>
<name>A0A7M5X5J7_9CNID</name>
<dbReference type="InterPro" id="IPR027417">
    <property type="entry name" value="P-loop_NTPase"/>
</dbReference>
<evidence type="ECO:0000256" key="2">
    <source>
        <dbReference type="ARBA" id="ARBA00023134"/>
    </source>
</evidence>
<dbReference type="GO" id="GO:0003924">
    <property type="term" value="F:GTPase activity"/>
    <property type="evidence" value="ECO:0007669"/>
    <property type="project" value="InterPro"/>
</dbReference>
<dbReference type="RefSeq" id="XP_066925359.1">
    <property type="nucleotide sequence ID" value="XM_067069258.1"/>
</dbReference>
<keyword evidence="1" id="KW-0547">Nucleotide-binding</keyword>
<dbReference type="Pfam" id="PF12937">
    <property type="entry name" value="F-box-like"/>
    <property type="match status" value="1"/>
</dbReference>
<dbReference type="GO" id="GO:0005525">
    <property type="term" value="F:GTP binding"/>
    <property type="evidence" value="ECO:0007669"/>
    <property type="project" value="UniProtKB-KW"/>
</dbReference>
<dbReference type="GO" id="GO:0000209">
    <property type="term" value="P:protein polyubiquitination"/>
    <property type="evidence" value="ECO:0007669"/>
    <property type="project" value="TreeGrafter"/>
</dbReference>
<dbReference type="PROSITE" id="PS50181">
    <property type="entry name" value="FBOX"/>
    <property type="match status" value="1"/>
</dbReference>
<sequence>MREQLNEEGIITLKINFDNSNGRRVENTQQHGQHDDDQTFSSNKEGVLLSRVLNLVNEFPWPKSNVSVHYTTKTSEDRNGNSLIMKEPENIKARVTDLPVPVLLKIFSMLDVISLCRVSKTCQSWYKIANDELLWQKKLDCDSHRWEMVDHLSHPQTHFEMNPESTFKEIYLQCCPECRTKREKTSMLPSLPKLGFYFGFSNPKVAMFGSGLDRNGFVKKLLWDKHSPFVVQKMFPGQLEGLGSGFTLSYSSGSIDLTTLYRMSKAERENDQNPNERVSKLLIADTENEGQLTLSHPARQLCSTIDAFVYVVKADDIDKVCFGSDELKAMLDERWSQPKVPLLVLCLKSDTTVQAVPSITVADQLNLRSLSRPWQVRQCDVRSMNGILPGVHWFTKRIMSS</sequence>
<dbReference type="InterPro" id="IPR039588">
    <property type="entry name" value="FBXO4"/>
</dbReference>
<organism evidence="5 6">
    <name type="scientific">Clytia hemisphaerica</name>
    <dbReference type="NCBI Taxonomy" id="252671"/>
    <lineage>
        <taxon>Eukaryota</taxon>
        <taxon>Metazoa</taxon>
        <taxon>Cnidaria</taxon>
        <taxon>Hydrozoa</taxon>
        <taxon>Hydroidolina</taxon>
        <taxon>Leptothecata</taxon>
        <taxon>Obeliida</taxon>
        <taxon>Clytiidae</taxon>
        <taxon>Clytia</taxon>
    </lineage>
</organism>
<keyword evidence="6" id="KW-1185">Reference proteome</keyword>
<dbReference type="SUPFAM" id="SSF81383">
    <property type="entry name" value="F-box domain"/>
    <property type="match status" value="1"/>
</dbReference>
<feature type="region of interest" description="Disordered" evidence="3">
    <location>
        <begin position="21"/>
        <end position="41"/>
    </location>
</feature>
<feature type="domain" description="F-box" evidence="4">
    <location>
        <begin position="92"/>
        <end position="138"/>
    </location>
</feature>
<evidence type="ECO:0000313" key="5">
    <source>
        <dbReference type="EnsemblMetazoa" id="CLYHEMP017231.1"/>
    </source>
</evidence>
<feature type="compositionally biased region" description="Basic and acidic residues" evidence="3">
    <location>
        <begin position="21"/>
        <end position="37"/>
    </location>
</feature>
<dbReference type="GO" id="GO:0019005">
    <property type="term" value="C:SCF ubiquitin ligase complex"/>
    <property type="evidence" value="ECO:0007669"/>
    <property type="project" value="TreeGrafter"/>
</dbReference>
<dbReference type="GO" id="GO:0031146">
    <property type="term" value="P:SCF-dependent proteasomal ubiquitin-dependent protein catabolic process"/>
    <property type="evidence" value="ECO:0007669"/>
    <property type="project" value="InterPro"/>
</dbReference>
<dbReference type="InterPro" id="IPR001810">
    <property type="entry name" value="F-box_dom"/>
</dbReference>
<evidence type="ECO:0000256" key="3">
    <source>
        <dbReference type="SAM" id="MobiDB-lite"/>
    </source>
</evidence>
<dbReference type="InterPro" id="IPR006689">
    <property type="entry name" value="Small_GTPase_ARF/SAR"/>
</dbReference>
<dbReference type="AlphaFoldDB" id="A0A7M5X5J7"/>
<dbReference type="PANTHER" id="PTHR16008">
    <property type="entry name" value="F-BOX ONLY PROTEIN 4"/>
    <property type="match status" value="1"/>
</dbReference>
<evidence type="ECO:0000313" key="6">
    <source>
        <dbReference type="Proteomes" id="UP000594262"/>
    </source>
</evidence>